<sequence>MRAWTDLFLLSLTFVTTLAVSVEVGTLLAITLSLVLAIKHTTKPQITILGRVRGTKDQYQSIRDYPAQAEHLHGTLIIKIEESLHFANTGQLKDRLRRVELFGDFSVHPSEAARLPPVLNVIFDSVTPHPLFPLPHDLRLLPNRARAEGFGTSVSSSGGLSLAVDFFVAVCFYPVCFRDFSAAGGNSAVQILLEIIQQYHKRHIYVAIVRPRGSVALLFRRAGISKLVGQQNFFDDVAQAIRCASQYYFFLFFNFLFFSF</sequence>
<dbReference type="InterPro" id="IPR001902">
    <property type="entry name" value="SLC26A/SulP_fam"/>
</dbReference>
<dbReference type="PANTHER" id="PTHR11814">
    <property type="entry name" value="SULFATE TRANSPORTER"/>
    <property type="match status" value="1"/>
</dbReference>
<keyword evidence="1" id="KW-0732">Signal</keyword>
<evidence type="ECO:0000313" key="3">
    <source>
        <dbReference type="EMBL" id="KAG5462646.1"/>
    </source>
</evidence>
<dbReference type="OrthoDB" id="427213at2759"/>
<organism evidence="3 4">
    <name type="scientific">Olpidium bornovanus</name>
    <dbReference type="NCBI Taxonomy" id="278681"/>
    <lineage>
        <taxon>Eukaryota</taxon>
        <taxon>Fungi</taxon>
        <taxon>Fungi incertae sedis</taxon>
        <taxon>Olpidiomycota</taxon>
        <taxon>Olpidiomycotina</taxon>
        <taxon>Olpidiomycetes</taxon>
        <taxon>Olpidiales</taxon>
        <taxon>Olpidiaceae</taxon>
        <taxon>Olpidium</taxon>
    </lineage>
</organism>
<dbReference type="PROSITE" id="PS50801">
    <property type="entry name" value="STAS"/>
    <property type="match status" value="1"/>
</dbReference>
<dbReference type="SUPFAM" id="SSF52091">
    <property type="entry name" value="SpoIIaa-like"/>
    <property type="match status" value="1"/>
</dbReference>
<protein>
    <recommendedName>
        <fullName evidence="2">STAS domain-containing protein</fullName>
    </recommendedName>
</protein>
<evidence type="ECO:0000313" key="4">
    <source>
        <dbReference type="Proteomes" id="UP000673691"/>
    </source>
</evidence>
<dbReference type="EMBL" id="JAEFCI010001839">
    <property type="protein sequence ID" value="KAG5462646.1"/>
    <property type="molecule type" value="Genomic_DNA"/>
</dbReference>
<name>A0A8H8A0E8_9FUNG</name>
<dbReference type="Proteomes" id="UP000673691">
    <property type="component" value="Unassembled WGS sequence"/>
</dbReference>
<evidence type="ECO:0000259" key="2">
    <source>
        <dbReference type="PROSITE" id="PS50801"/>
    </source>
</evidence>
<gene>
    <name evidence="3" type="ORF">BJ554DRAFT_4246</name>
</gene>
<dbReference type="GO" id="GO:0055085">
    <property type="term" value="P:transmembrane transport"/>
    <property type="evidence" value="ECO:0007669"/>
    <property type="project" value="InterPro"/>
</dbReference>
<dbReference type="InterPro" id="IPR036513">
    <property type="entry name" value="STAS_dom_sf"/>
</dbReference>
<dbReference type="CDD" id="cd07042">
    <property type="entry name" value="STAS_SulP_like_sulfate_transporter"/>
    <property type="match status" value="1"/>
</dbReference>
<dbReference type="Pfam" id="PF01740">
    <property type="entry name" value="STAS"/>
    <property type="match status" value="1"/>
</dbReference>
<accession>A0A8H8A0E8</accession>
<feature type="signal peptide" evidence="1">
    <location>
        <begin position="1"/>
        <end position="19"/>
    </location>
</feature>
<evidence type="ECO:0000256" key="1">
    <source>
        <dbReference type="SAM" id="SignalP"/>
    </source>
</evidence>
<reference evidence="3 4" key="1">
    <citation type="journal article" name="Sci. Rep.">
        <title>Genome-scale phylogenetic analyses confirm Olpidium as the closest living zoosporic fungus to the non-flagellated, terrestrial fungi.</title>
        <authorList>
            <person name="Chang Y."/>
            <person name="Rochon D."/>
            <person name="Sekimoto S."/>
            <person name="Wang Y."/>
            <person name="Chovatia M."/>
            <person name="Sandor L."/>
            <person name="Salamov A."/>
            <person name="Grigoriev I.V."/>
            <person name="Stajich J.E."/>
            <person name="Spatafora J.W."/>
        </authorList>
    </citation>
    <scope>NUCLEOTIDE SEQUENCE [LARGE SCALE GENOMIC DNA]</scope>
    <source>
        <strain evidence="3">S191</strain>
    </source>
</reference>
<proteinExistence type="predicted"/>
<dbReference type="InterPro" id="IPR002645">
    <property type="entry name" value="STAS_dom"/>
</dbReference>
<dbReference type="Gene3D" id="3.30.750.24">
    <property type="entry name" value="STAS domain"/>
    <property type="match status" value="1"/>
</dbReference>
<feature type="chain" id="PRO_5034949801" description="STAS domain-containing protein" evidence="1">
    <location>
        <begin position="20"/>
        <end position="260"/>
    </location>
</feature>
<keyword evidence="4" id="KW-1185">Reference proteome</keyword>
<dbReference type="GO" id="GO:0016020">
    <property type="term" value="C:membrane"/>
    <property type="evidence" value="ECO:0007669"/>
    <property type="project" value="InterPro"/>
</dbReference>
<feature type="domain" description="STAS" evidence="2">
    <location>
        <begin position="187"/>
        <end position="244"/>
    </location>
</feature>
<dbReference type="AlphaFoldDB" id="A0A8H8A0E8"/>
<comment type="caution">
    <text evidence="3">The sequence shown here is derived from an EMBL/GenBank/DDBJ whole genome shotgun (WGS) entry which is preliminary data.</text>
</comment>